<proteinExistence type="predicted"/>
<feature type="domain" description="Luciferase-like" evidence="5">
    <location>
        <begin position="11"/>
        <end position="240"/>
    </location>
</feature>
<dbReference type="InterPro" id="IPR036661">
    <property type="entry name" value="Luciferase-like_sf"/>
</dbReference>
<dbReference type="GO" id="GO:0046306">
    <property type="term" value="P:alkanesulfonate catabolic process"/>
    <property type="evidence" value="ECO:0007669"/>
    <property type="project" value="TreeGrafter"/>
</dbReference>
<dbReference type="InterPro" id="IPR019921">
    <property type="entry name" value="Lucif-like_OxRdtase_Rv2161c"/>
</dbReference>
<dbReference type="Pfam" id="PF00296">
    <property type="entry name" value="Bac_luciferase"/>
    <property type="match status" value="1"/>
</dbReference>
<dbReference type="PANTHER" id="PTHR42847:SF4">
    <property type="entry name" value="ALKANESULFONATE MONOOXYGENASE-RELATED"/>
    <property type="match status" value="1"/>
</dbReference>
<gene>
    <name evidence="6" type="ORF">FVW59_13175</name>
</gene>
<dbReference type="SUPFAM" id="SSF51679">
    <property type="entry name" value="Bacterial luciferase-like"/>
    <property type="match status" value="1"/>
</dbReference>
<keyword evidence="1" id="KW-0285">Flavoprotein</keyword>
<evidence type="ECO:0000256" key="2">
    <source>
        <dbReference type="ARBA" id="ARBA00022643"/>
    </source>
</evidence>
<sequence>MKFVLSTSFSTVAHLTQLAPVADSCGWHAMSFSDHVVNPERISNPYPYTEDGSRRWQPFTDWPDPWVTIGALAAITERLRFTNNIFVLPMRNPFLVAKAISTAAIISNNRVTPAFGVGWSEDEFGLLQQDFRSRGKRTDEMLEIMRLLWTGEMVEYHGEYYDFDRLEMNPAPSERIPLWIGGISKPAMRRAARLADGWVTDLQTSADIIESIEQIDSWRREYGRDHEPFEVMATPSDAWDIDGYRRLEDAGVTHILTMPWAFYHGETEDVQLKQDGIRRFADDVIAHFDGGS</sequence>
<name>A0A5C8ZU15_9GAMM</name>
<evidence type="ECO:0000256" key="1">
    <source>
        <dbReference type="ARBA" id="ARBA00022630"/>
    </source>
</evidence>
<keyword evidence="4" id="KW-0503">Monooxygenase</keyword>
<organism evidence="6 7">
    <name type="scientific">Parahaliea aestuarii</name>
    <dbReference type="NCBI Taxonomy" id="1852021"/>
    <lineage>
        <taxon>Bacteria</taxon>
        <taxon>Pseudomonadati</taxon>
        <taxon>Pseudomonadota</taxon>
        <taxon>Gammaproteobacteria</taxon>
        <taxon>Cellvibrionales</taxon>
        <taxon>Halieaceae</taxon>
        <taxon>Parahaliea</taxon>
    </lineage>
</organism>
<keyword evidence="3" id="KW-0560">Oxidoreductase</keyword>
<evidence type="ECO:0000256" key="4">
    <source>
        <dbReference type="ARBA" id="ARBA00023033"/>
    </source>
</evidence>
<dbReference type="OrthoDB" id="7054686at2"/>
<dbReference type="GO" id="GO:0008726">
    <property type="term" value="F:alkanesulfonate monooxygenase activity"/>
    <property type="evidence" value="ECO:0007669"/>
    <property type="project" value="TreeGrafter"/>
</dbReference>
<accession>A0A5C8ZU15</accession>
<dbReference type="NCBIfam" id="TIGR03619">
    <property type="entry name" value="F420_Rv2161c"/>
    <property type="match status" value="1"/>
</dbReference>
<evidence type="ECO:0000256" key="3">
    <source>
        <dbReference type="ARBA" id="ARBA00023002"/>
    </source>
</evidence>
<dbReference type="PANTHER" id="PTHR42847">
    <property type="entry name" value="ALKANESULFONATE MONOOXYGENASE"/>
    <property type="match status" value="1"/>
</dbReference>
<keyword evidence="7" id="KW-1185">Reference proteome</keyword>
<reference evidence="6 7" key="1">
    <citation type="submission" date="2019-08" db="EMBL/GenBank/DDBJ databases">
        <title>Parahaliea maris sp. nov., isolated from the surface seawater.</title>
        <authorList>
            <person name="Liu Y."/>
        </authorList>
    </citation>
    <scope>NUCLEOTIDE SEQUENCE [LARGE SCALE GENOMIC DNA]</scope>
    <source>
        <strain evidence="6 7">S2-26</strain>
    </source>
</reference>
<dbReference type="InterPro" id="IPR050172">
    <property type="entry name" value="SsuD_RutA_monooxygenase"/>
</dbReference>
<dbReference type="InterPro" id="IPR011251">
    <property type="entry name" value="Luciferase-like_dom"/>
</dbReference>
<evidence type="ECO:0000313" key="7">
    <source>
        <dbReference type="Proteomes" id="UP000321933"/>
    </source>
</evidence>
<protein>
    <submittedName>
        <fullName evidence="6">LLM class F420-dependent oxidoreductase</fullName>
    </submittedName>
</protein>
<comment type="caution">
    <text evidence="6">The sequence shown here is derived from an EMBL/GenBank/DDBJ whole genome shotgun (WGS) entry which is preliminary data.</text>
</comment>
<dbReference type="EMBL" id="VRYZ01000005">
    <property type="protein sequence ID" value="TXS91150.1"/>
    <property type="molecule type" value="Genomic_DNA"/>
</dbReference>
<dbReference type="Proteomes" id="UP000321933">
    <property type="component" value="Unassembled WGS sequence"/>
</dbReference>
<keyword evidence="2" id="KW-0288">FMN</keyword>
<dbReference type="RefSeq" id="WP_148064803.1">
    <property type="nucleotide sequence ID" value="NZ_VRYZ01000005.1"/>
</dbReference>
<dbReference type="Gene3D" id="3.20.20.30">
    <property type="entry name" value="Luciferase-like domain"/>
    <property type="match status" value="1"/>
</dbReference>
<evidence type="ECO:0000313" key="6">
    <source>
        <dbReference type="EMBL" id="TXS91150.1"/>
    </source>
</evidence>
<dbReference type="AlphaFoldDB" id="A0A5C8ZU15"/>
<evidence type="ECO:0000259" key="5">
    <source>
        <dbReference type="Pfam" id="PF00296"/>
    </source>
</evidence>